<comment type="caution">
    <text evidence="5">The sequence shown here is derived from an EMBL/GenBank/DDBJ whole genome shotgun (WGS) entry which is preliminary data.</text>
</comment>
<dbReference type="PANTHER" id="PTHR46796">
    <property type="entry name" value="HTH-TYPE TRANSCRIPTIONAL ACTIVATOR RHAS-RELATED"/>
    <property type="match status" value="1"/>
</dbReference>
<dbReference type="EMBL" id="CAJZAH010000004">
    <property type="protein sequence ID" value="CAG9179217.1"/>
    <property type="molecule type" value="Genomic_DNA"/>
</dbReference>
<keyword evidence="1" id="KW-0805">Transcription regulation</keyword>
<dbReference type="Proteomes" id="UP000721236">
    <property type="component" value="Unassembled WGS sequence"/>
</dbReference>
<dbReference type="InterPro" id="IPR009057">
    <property type="entry name" value="Homeodomain-like_sf"/>
</dbReference>
<proteinExistence type="predicted"/>
<dbReference type="InterPro" id="IPR014710">
    <property type="entry name" value="RmlC-like_jellyroll"/>
</dbReference>
<evidence type="ECO:0000256" key="1">
    <source>
        <dbReference type="ARBA" id="ARBA00023015"/>
    </source>
</evidence>
<name>A0ABN7Z5B0_9BURK</name>
<dbReference type="Gene3D" id="1.10.10.60">
    <property type="entry name" value="Homeodomain-like"/>
    <property type="match status" value="2"/>
</dbReference>
<keyword evidence="2" id="KW-0238">DNA-binding</keyword>
<gene>
    <name evidence="5" type="primary">rclR_2</name>
    <name evidence="5" type="ORF">LMG21510_03720</name>
</gene>
<evidence type="ECO:0000259" key="4">
    <source>
        <dbReference type="PROSITE" id="PS01124"/>
    </source>
</evidence>
<dbReference type="SUPFAM" id="SSF46689">
    <property type="entry name" value="Homeodomain-like"/>
    <property type="match status" value="2"/>
</dbReference>
<organism evidence="5 6">
    <name type="scientific">Cupriavidus respiraculi</name>
    <dbReference type="NCBI Taxonomy" id="195930"/>
    <lineage>
        <taxon>Bacteria</taxon>
        <taxon>Pseudomonadati</taxon>
        <taxon>Pseudomonadota</taxon>
        <taxon>Betaproteobacteria</taxon>
        <taxon>Burkholderiales</taxon>
        <taxon>Burkholderiaceae</taxon>
        <taxon>Cupriavidus</taxon>
    </lineage>
</organism>
<dbReference type="SMART" id="SM00342">
    <property type="entry name" value="HTH_ARAC"/>
    <property type="match status" value="1"/>
</dbReference>
<keyword evidence="3" id="KW-0804">Transcription</keyword>
<protein>
    <submittedName>
        <fullName evidence="5">RCS-specific HTH-type transcriptional activator RclR</fullName>
    </submittedName>
</protein>
<dbReference type="PROSITE" id="PS01124">
    <property type="entry name" value="HTH_ARAC_FAMILY_2"/>
    <property type="match status" value="1"/>
</dbReference>
<feature type="domain" description="HTH araC/xylS-type" evidence="4">
    <location>
        <begin position="219"/>
        <end position="317"/>
    </location>
</feature>
<dbReference type="InterPro" id="IPR011051">
    <property type="entry name" value="RmlC_Cupin_sf"/>
</dbReference>
<dbReference type="Gene3D" id="2.60.120.10">
    <property type="entry name" value="Jelly Rolls"/>
    <property type="match status" value="1"/>
</dbReference>
<dbReference type="Pfam" id="PF12833">
    <property type="entry name" value="HTH_18"/>
    <property type="match status" value="1"/>
</dbReference>
<dbReference type="PANTHER" id="PTHR46796:SF7">
    <property type="entry name" value="ARAC FAMILY TRANSCRIPTIONAL REGULATOR"/>
    <property type="match status" value="1"/>
</dbReference>
<dbReference type="RefSeq" id="WP_224043321.1">
    <property type="nucleotide sequence ID" value="NZ_CAJZAH010000004.1"/>
</dbReference>
<evidence type="ECO:0000313" key="5">
    <source>
        <dbReference type="EMBL" id="CAG9179217.1"/>
    </source>
</evidence>
<reference evidence="5 6" key="1">
    <citation type="submission" date="2021-08" db="EMBL/GenBank/DDBJ databases">
        <authorList>
            <person name="Peeters C."/>
        </authorList>
    </citation>
    <scope>NUCLEOTIDE SEQUENCE [LARGE SCALE GENOMIC DNA]</scope>
    <source>
        <strain evidence="5 6">LMG 21510</strain>
    </source>
</reference>
<dbReference type="SUPFAM" id="SSF51182">
    <property type="entry name" value="RmlC-like cupins"/>
    <property type="match status" value="1"/>
</dbReference>
<dbReference type="InterPro" id="IPR032783">
    <property type="entry name" value="AraC_lig"/>
</dbReference>
<evidence type="ECO:0000256" key="3">
    <source>
        <dbReference type="ARBA" id="ARBA00023163"/>
    </source>
</evidence>
<keyword evidence="6" id="KW-1185">Reference proteome</keyword>
<dbReference type="InterPro" id="IPR018060">
    <property type="entry name" value="HTH_AraC"/>
</dbReference>
<dbReference type="Pfam" id="PF12852">
    <property type="entry name" value="Cupin_6"/>
    <property type="match status" value="1"/>
</dbReference>
<evidence type="ECO:0000256" key="2">
    <source>
        <dbReference type="ARBA" id="ARBA00023125"/>
    </source>
</evidence>
<sequence length="327" mass="33890">MPGHPVDTLSELVQMLSPSGTVDLRCRIAAPWTAAQQPAPVGHIPYHVVLRGEARVDSGARAVRLAAGDVVLFPRGAAHYVHFGGGAPDARAAARTRSGFNGLVTEVTLPGSRGRNADGEEGDALDLMCGTFVLGAPGSVLLRTLPEIVHIGTAGEADSDWLRGLLAMMRSETEAPRAGSRAIVGELSTALFTMLLRTIVGRGGVARSLLALMADARLAKAVAAVVGEPQRPWTVANLAALASMSRATLARRFGEAGGLSPLAFVTTLRMERAARLLETTGMSAAAVGEACGYASQAAFGRVFKQYFGVGPGAYRRAPAARDPAASA</sequence>
<accession>A0ABN7Z5B0</accession>
<dbReference type="InterPro" id="IPR050204">
    <property type="entry name" value="AraC_XylS_family_regulators"/>
</dbReference>
<evidence type="ECO:0000313" key="6">
    <source>
        <dbReference type="Proteomes" id="UP000721236"/>
    </source>
</evidence>